<keyword evidence="3" id="KW-0689">Ribosomal protein</keyword>
<comment type="subcellular location">
    <subcellularLocation>
        <location evidence="1">Mitochondrion</location>
    </subcellularLocation>
</comment>
<keyword evidence="5" id="KW-0687">Ribonucleoprotein</keyword>
<evidence type="ECO:0000256" key="3">
    <source>
        <dbReference type="ARBA" id="ARBA00022980"/>
    </source>
</evidence>
<evidence type="ECO:0000256" key="6">
    <source>
        <dbReference type="ARBA" id="ARBA00035183"/>
    </source>
</evidence>
<comment type="similarity">
    <text evidence="2">Belongs to the mitochondrion-specific ribosomal protein mL50 family.</text>
</comment>
<organism evidence="7 8">
    <name type="scientific">Lachancea lanzarotensis</name>
    <dbReference type="NCBI Taxonomy" id="1245769"/>
    <lineage>
        <taxon>Eukaryota</taxon>
        <taxon>Fungi</taxon>
        <taxon>Dikarya</taxon>
        <taxon>Ascomycota</taxon>
        <taxon>Saccharomycotina</taxon>
        <taxon>Saccharomycetes</taxon>
        <taxon>Saccharomycetales</taxon>
        <taxon>Saccharomycetaceae</taxon>
        <taxon>Lachancea</taxon>
    </lineage>
</organism>
<dbReference type="AlphaFoldDB" id="A0A0C7MTZ4"/>
<gene>
    <name evidence="7" type="ORF">LALA0_S02e01860g</name>
</gene>
<dbReference type="OrthoDB" id="3980895at2759"/>
<dbReference type="RefSeq" id="XP_022627122.1">
    <property type="nucleotide sequence ID" value="XM_022773614.1"/>
</dbReference>
<evidence type="ECO:0000256" key="5">
    <source>
        <dbReference type="ARBA" id="ARBA00023274"/>
    </source>
</evidence>
<dbReference type="Pfam" id="PF10501">
    <property type="entry name" value="Ribosomal_L50"/>
    <property type="match status" value="1"/>
</dbReference>
<evidence type="ECO:0000256" key="1">
    <source>
        <dbReference type="ARBA" id="ARBA00004173"/>
    </source>
</evidence>
<dbReference type="GO" id="GO:0005762">
    <property type="term" value="C:mitochondrial large ribosomal subunit"/>
    <property type="evidence" value="ECO:0007669"/>
    <property type="project" value="EnsemblFungi"/>
</dbReference>
<dbReference type="STRING" id="1245769.A0A0C7MTZ4"/>
<dbReference type="EMBL" id="LN736361">
    <property type="protein sequence ID" value="CEP60884.1"/>
    <property type="molecule type" value="Genomic_DNA"/>
</dbReference>
<evidence type="ECO:0000256" key="4">
    <source>
        <dbReference type="ARBA" id="ARBA00023128"/>
    </source>
</evidence>
<dbReference type="InterPro" id="IPR018305">
    <property type="entry name" value="Ribosomal_m50"/>
</dbReference>
<evidence type="ECO:0000313" key="8">
    <source>
        <dbReference type="Proteomes" id="UP000054304"/>
    </source>
</evidence>
<dbReference type="HOGENOM" id="CLU_103468_0_0_1"/>
<dbReference type="Proteomes" id="UP000054304">
    <property type="component" value="Unassembled WGS sequence"/>
</dbReference>
<keyword evidence="8" id="KW-1185">Reference proteome</keyword>
<dbReference type="GO" id="GO:0003735">
    <property type="term" value="F:structural constituent of ribosome"/>
    <property type="evidence" value="ECO:0007669"/>
    <property type="project" value="EnsemblFungi"/>
</dbReference>
<dbReference type="Gene3D" id="1.10.1200.10">
    <property type="entry name" value="ACP-like"/>
    <property type="match status" value="1"/>
</dbReference>
<dbReference type="GeneID" id="34684294"/>
<evidence type="ECO:0000256" key="2">
    <source>
        <dbReference type="ARBA" id="ARBA00008860"/>
    </source>
</evidence>
<keyword evidence="4" id="KW-0496">Mitochondrion</keyword>
<reference evidence="7 8" key="1">
    <citation type="submission" date="2014-12" db="EMBL/GenBank/DDBJ databases">
        <authorList>
            <person name="Neuveglise Cecile"/>
        </authorList>
    </citation>
    <scope>NUCLEOTIDE SEQUENCE [LARGE SCALE GENOMIC DNA]</scope>
    <source>
        <strain evidence="7 8">CBS 12615</strain>
    </source>
</reference>
<protein>
    <recommendedName>
        <fullName evidence="6">Large ribosomal subunit protein mL50</fullName>
    </recommendedName>
</protein>
<accession>A0A0C7MTZ4</accession>
<dbReference type="InterPro" id="IPR036736">
    <property type="entry name" value="ACP-like_sf"/>
</dbReference>
<proteinExistence type="inferred from homology"/>
<evidence type="ECO:0000313" key="7">
    <source>
        <dbReference type="EMBL" id="CEP60884.1"/>
    </source>
</evidence>
<name>A0A0C7MTZ4_9SACH</name>
<sequence>MLRSSSYVSTGRFLHVSARRSDFMSWFKRKEDSKSNKTSRNTKDVIADIESGENKTKGSSSKLKLTEDSFVGEEAAAVNHAKRKVLVAQVPFNKWLSSKKVSTAEALDQAIIQAFSALNSGTAMSIDDESLAVPFSNLVNKFHFTKSLQASTGVLVPDYQLTRLKTPLEFRDFYLREIVSGKLAKYKDAEPGAIDLDSSSYTAETVHVVKQVAPQEQRKKLSNILSEVESLDRQNAREALKSARRVV</sequence>